<keyword evidence="3" id="KW-1185">Reference proteome</keyword>
<dbReference type="Proteomes" id="UP001311232">
    <property type="component" value="Unassembled WGS sequence"/>
</dbReference>
<evidence type="ECO:0000313" key="3">
    <source>
        <dbReference type="Proteomes" id="UP001311232"/>
    </source>
</evidence>
<feature type="region of interest" description="Disordered" evidence="1">
    <location>
        <begin position="1"/>
        <end position="48"/>
    </location>
</feature>
<name>A0AAV9RX19_9TELE</name>
<sequence length="299" mass="33318">MQNKVSGTLAGLGQEQSCGKTSPLSDSEHLDSSSGKPGGKVPVRQTHVKGTQLIPKSDQYVQKPSPMTAVARDILWHVSTKNAKVGAPATRHFTWKLVNALCSSTQANLWTSECKEALAQQLPLREHHRALLSHSMFVTMIGTLVARALAQGTSAGKEKLDLLSDRYYTRNLVCHDSSKTSVMEASTYLGIIAMYIEKRAADEREKKRALCYARTGGKQGTLSVIQFKHQYEKNPHHPQFFTRDVMNHFNLVEAIVDGLACIIERNNMHMDIGSWLDMYWAERFHGDNKLLAQNVLSAL</sequence>
<evidence type="ECO:0000313" key="2">
    <source>
        <dbReference type="EMBL" id="KAK5613634.1"/>
    </source>
</evidence>
<dbReference type="InterPro" id="IPR043721">
    <property type="entry name" value="DUF5662"/>
</dbReference>
<protein>
    <submittedName>
        <fullName evidence="2">Uncharacterized protein</fullName>
    </submittedName>
</protein>
<comment type="caution">
    <text evidence="2">The sequence shown here is derived from an EMBL/GenBank/DDBJ whole genome shotgun (WGS) entry which is preliminary data.</text>
</comment>
<proteinExistence type="predicted"/>
<feature type="compositionally biased region" description="Polar residues" evidence="1">
    <location>
        <begin position="14"/>
        <end position="25"/>
    </location>
</feature>
<accession>A0AAV9RX19</accession>
<reference evidence="2 3" key="1">
    <citation type="submission" date="2021-06" db="EMBL/GenBank/DDBJ databases">
        <authorList>
            <person name="Palmer J.M."/>
        </authorList>
    </citation>
    <scope>NUCLEOTIDE SEQUENCE [LARGE SCALE GENOMIC DNA]</scope>
    <source>
        <strain evidence="2 3">MEX-2019</strain>
        <tissue evidence="2">Muscle</tissue>
    </source>
</reference>
<evidence type="ECO:0000256" key="1">
    <source>
        <dbReference type="SAM" id="MobiDB-lite"/>
    </source>
</evidence>
<gene>
    <name evidence="2" type="ORF">CRENBAI_018493</name>
</gene>
<organism evidence="2 3">
    <name type="scientific">Crenichthys baileyi</name>
    <name type="common">White River springfish</name>
    <dbReference type="NCBI Taxonomy" id="28760"/>
    <lineage>
        <taxon>Eukaryota</taxon>
        <taxon>Metazoa</taxon>
        <taxon>Chordata</taxon>
        <taxon>Craniata</taxon>
        <taxon>Vertebrata</taxon>
        <taxon>Euteleostomi</taxon>
        <taxon>Actinopterygii</taxon>
        <taxon>Neopterygii</taxon>
        <taxon>Teleostei</taxon>
        <taxon>Neoteleostei</taxon>
        <taxon>Acanthomorphata</taxon>
        <taxon>Ovalentaria</taxon>
        <taxon>Atherinomorphae</taxon>
        <taxon>Cyprinodontiformes</taxon>
        <taxon>Goodeidae</taxon>
        <taxon>Crenichthys</taxon>
    </lineage>
</organism>
<dbReference type="AlphaFoldDB" id="A0AAV9RX19"/>
<dbReference type="Pfam" id="PF18907">
    <property type="entry name" value="DUF5662"/>
    <property type="match status" value="1"/>
</dbReference>
<dbReference type="EMBL" id="JAHHUM010001198">
    <property type="protein sequence ID" value="KAK5613634.1"/>
    <property type="molecule type" value="Genomic_DNA"/>
</dbReference>